<dbReference type="Pfam" id="PF11958">
    <property type="entry name" value="DUF3472"/>
    <property type="match status" value="1"/>
</dbReference>
<evidence type="ECO:0000256" key="1">
    <source>
        <dbReference type="ARBA" id="ARBA00000971"/>
    </source>
</evidence>
<name>A0ABW9ZVD5_9BACT</name>
<evidence type="ECO:0000259" key="8">
    <source>
        <dbReference type="PROSITE" id="PS50059"/>
    </source>
</evidence>
<accession>A0ABW9ZVD5</accession>
<dbReference type="PROSITE" id="PS50059">
    <property type="entry name" value="FKBP_PPIASE"/>
    <property type="match status" value="1"/>
</dbReference>
<feature type="domain" description="PPIase FKBP-type" evidence="8">
    <location>
        <begin position="483"/>
        <end position="568"/>
    </location>
</feature>
<evidence type="ECO:0000256" key="5">
    <source>
        <dbReference type="ARBA" id="ARBA00023235"/>
    </source>
</evidence>
<evidence type="ECO:0000313" key="10">
    <source>
        <dbReference type="Proteomes" id="UP000753802"/>
    </source>
</evidence>
<keyword evidence="10" id="KW-1185">Reference proteome</keyword>
<dbReference type="PANTHER" id="PTHR43811:SF19">
    <property type="entry name" value="39 KDA FK506-BINDING NUCLEAR PROTEIN"/>
    <property type="match status" value="1"/>
</dbReference>
<dbReference type="EC" id="5.2.1.8" evidence="3 6"/>
<comment type="similarity">
    <text evidence="2">Belongs to the FKBP-type PPIase family.</text>
</comment>
<evidence type="ECO:0000256" key="7">
    <source>
        <dbReference type="SAM" id="SignalP"/>
    </source>
</evidence>
<keyword evidence="7" id="KW-0732">Signal</keyword>
<dbReference type="Pfam" id="PF00254">
    <property type="entry name" value="FKBP_C"/>
    <property type="match status" value="1"/>
</dbReference>
<evidence type="ECO:0000313" key="9">
    <source>
        <dbReference type="EMBL" id="NCI51104.1"/>
    </source>
</evidence>
<feature type="chain" id="PRO_5045184915" description="peptidylprolyl isomerase" evidence="7">
    <location>
        <begin position="22"/>
        <end position="569"/>
    </location>
</feature>
<proteinExistence type="inferred from homology"/>
<evidence type="ECO:0000256" key="2">
    <source>
        <dbReference type="ARBA" id="ARBA00006577"/>
    </source>
</evidence>
<dbReference type="InterPro" id="IPR031712">
    <property type="entry name" value="DUF5077"/>
</dbReference>
<evidence type="ECO:0000256" key="3">
    <source>
        <dbReference type="ARBA" id="ARBA00013194"/>
    </source>
</evidence>
<dbReference type="Proteomes" id="UP000753802">
    <property type="component" value="Unassembled WGS sequence"/>
</dbReference>
<evidence type="ECO:0000256" key="4">
    <source>
        <dbReference type="ARBA" id="ARBA00023110"/>
    </source>
</evidence>
<organism evidence="9 10">
    <name type="scientific">Sediminibacterium roseum</name>
    <dbReference type="NCBI Taxonomy" id="1978412"/>
    <lineage>
        <taxon>Bacteria</taxon>
        <taxon>Pseudomonadati</taxon>
        <taxon>Bacteroidota</taxon>
        <taxon>Chitinophagia</taxon>
        <taxon>Chitinophagales</taxon>
        <taxon>Chitinophagaceae</taxon>
        <taxon>Sediminibacterium</taxon>
    </lineage>
</organism>
<comment type="catalytic activity">
    <reaction evidence="1 6">
        <text>[protein]-peptidylproline (omega=180) = [protein]-peptidylproline (omega=0)</text>
        <dbReference type="Rhea" id="RHEA:16237"/>
        <dbReference type="Rhea" id="RHEA-COMP:10747"/>
        <dbReference type="Rhea" id="RHEA-COMP:10748"/>
        <dbReference type="ChEBI" id="CHEBI:83833"/>
        <dbReference type="ChEBI" id="CHEBI:83834"/>
        <dbReference type="EC" id="5.2.1.8"/>
    </reaction>
</comment>
<dbReference type="PANTHER" id="PTHR43811">
    <property type="entry name" value="FKBP-TYPE PEPTIDYL-PROLYL CIS-TRANS ISOMERASE FKPA"/>
    <property type="match status" value="1"/>
</dbReference>
<dbReference type="Gene3D" id="3.10.50.40">
    <property type="match status" value="1"/>
</dbReference>
<dbReference type="RefSeq" id="WP_161819398.1">
    <property type="nucleotide sequence ID" value="NZ_JAACJS010000015.1"/>
</dbReference>
<feature type="signal peptide" evidence="7">
    <location>
        <begin position="1"/>
        <end position="21"/>
    </location>
</feature>
<dbReference type="InterPro" id="IPR021862">
    <property type="entry name" value="DUF3472"/>
</dbReference>
<dbReference type="InterPro" id="IPR001179">
    <property type="entry name" value="PPIase_FKBP_dom"/>
</dbReference>
<gene>
    <name evidence="9" type="ORF">GWC95_14320</name>
</gene>
<dbReference type="SUPFAM" id="SSF54534">
    <property type="entry name" value="FKBP-like"/>
    <property type="match status" value="1"/>
</dbReference>
<dbReference type="Pfam" id="PF16871">
    <property type="entry name" value="DUF5077"/>
    <property type="match status" value="1"/>
</dbReference>
<reference evidence="9 10" key="1">
    <citation type="submission" date="2020-01" db="EMBL/GenBank/DDBJ databases">
        <title>Genome analysis.</title>
        <authorList>
            <person name="Wu S."/>
            <person name="Wang G."/>
        </authorList>
    </citation>
    <scope>NUCLEOTIDE SEQUENCE [LARGE SCALE GENOMIC DNA]</scope>
    <source>
        <strain evidence="9 10">SYL130</strain>
    </source>
</reference>
<evidence type="ECO:0000256" key="6">
    <source>
        <dbReference type="PROSITE-ProRule" id="PRU00277"/>
    </source>
</evidence>
<protein>
    <recommendedName>
        <fullName evidence="3 6">peptidylprolyl isomerase</fullName>
        <ecNumber evidence="3 6">5.2.1.8</ecNumber>
    </recommendedName>
</protein>
<dbReference type="InterPro" id="IPR046357">
    <property type="entry name" value="PPIase_dom_sf"/>
</dbReference>
<dbReference type="EMBL" id="JAACJS010000015">
    <property type="protein sequence ID" value="NCI51104.1"/>
    <property type="molecule type" value="Genomic_DNA"/>
</dbReference>
<comment type="caution">
    <text evidence="9">The sequence shown here is derived from an EMBL/GenBank/DDBJ whole genome shotgun (WGS) entry which is preliminary data.</text>
</comment>
<keyword evidence="4 6" id="KW-0697">Rotamase</keyword>
<sequence>MIRSIILVTCICSCIKLSAQAIAIPASTGYAVPVEKEERGMFSEKNGLHWTNASQKISYTFYLRRAGELAISLDLKNKSAGNTIRVSVEDEHGPSATKTGQPAVSPGKVFTVAVPSSVEYKNTQVGKVYVKDSGFYTITLSSVKKAGDVIADIRSVLLSGSATENMHFNPKPRRNAASVHLKYPVPDSVKATSFYNEITVPAGADLVHSYYMACGFARGYFGIQVNSATERRVIFSVWDSGNEAIDRNKVADSNKVQLLAKGEGVFADGFGNEGTGGHSHWVYPWKAGETYKFWVTALADSATHTTIYTGYFFIPELQKWKLIASFKAPHDGQTLRNLYSFNENFVGSNGQLQRKAYFGNQWIQRQNGSWKELTQASFSYDATGKAGDRIDYGGGEENGKFYLWNGGFHKANAQYGDVFSRAAAGVRPMVDVTKNADSLVQAEKDKQEILARVKNKEIDTTGSKDGVYYHILKEGTGDYVSIDDTVTLYYKGWILQTGLVFDQTKDKPAVFPLRRLIRGWQIAVPMCKPGGKIRMYIPSGIAYSIRSRSKDIPPNSILVFDVEVLSSKK</sequence>
<keyword evidence="5 6" id="KW-0413">Isomerase</keyword>